<reference evidence="2" key="1">
    <citation type="submission" date="2016-01" db="EMBL/GenBank/DDBJ databases">
        <authorList>
            <person name="Peeters C."/>
        </authorList>
    </citation>
    <scope>NUCLEOTIDE SEQUENCE [LARGE SCALE GENOMIC DNA]</scope>
    <source>
        <strain evidence="2">LMG 29323</strain>
    </source>
</reference>
<gene>
    <name evidence="2" type="ORF">AWB80_02987</name>
</gene>
<dbReference type="STRING" id="1777141.AWB80_02987"/>
<evidence type="ECO:0000256" key="1">
    <source>
        <dbReference type="SAM" id="MobiDB-lite"/>
    </source>
</evidence>
<dbReference type="Proteomes" id="UP000054911">
    <property type="component" value="Unassembled WGS sequence"/>
</dbReference>
<name>A0A158B3C7_9BURK</name>
<sequence length="148" mass="16572">MTRQIQRFWVAGIVVFLVGSFASANEQTRLIPFQRVAADWLFFPSPAIVSTAGVHSAKPRHPRYLFKSTIDALDAITLSRYEKSIHPDLGQLARLSPQPPSPTSVPAPMKPRDDLTNGEDEWHFSANPQLGANHEHEKGVTFSVRHDF</sequence>
<proteinExistence type="predicted"/>
<organism evidence="2 3">
    <name type="scientific">Caballeronia pedi</name>
    <dbReference type="NCBI Taxonomy" id="1777141"/>
    <lineage>
        <taxon>Bacteria</taxon>
        <taxon>Pseudomonadati</taxon>
        <taxon>Pseudomonadota</taxon>
        <taxon>Betaproteobacteria</taxon>
        <taxon>Burkholderiales</taxon>
        <taxon>Burkholderiaceae</taxon>
        <taxon>Caballeronia</taxon>
    </lineage>
</organism>
<feature type="compositionally biased region" description="Basic and acidic residues" evidence="1">
    <location>
        <begin position="110"/>
        <end position="119"/>
    </location>
</feature>
<protein>
    <submittedName>
        <fullName evidence="2">Uncharacterized protein</fullName>
    </submittedName>
</protein>
<keyword evidence="3" id="KW-1185">Reference proteome</keyword>
<feature type="compositionally biased region" description="Pro residues" evidence="1">
    <location>
        <begin position="97"/>
        <end position="109"/>
    </location>
</feature>
<evidence type="ECO:0000313" key="3">
    <source>
        <dbReference type="Proteomes" id="UP000054911"/>
    </source>
</evidence>
<evidence type="ECO:0000313" key="2">
    <source>
        <dbReference type="EMBL" id="SAK64246.1"/>
    </source>
</evidence>
<dbReference type="RefSeq" id="WP_244206513.1">
    <property type="nucleotide sequence ID" value="NZ_FCOE02000008.1"/>
</dbReference>
<dbReference type="AlphaFoldDB" id="A0A158B3C7"/>
<accession>A0A158B3C7</accession>
<feature type="region of interest" description="Disordered" evidence="1">
    <location>
        <begin position="90"/>
        <end position="119"/>
    </location>
</feature>
<comment type="caution">
    <text evidence="2">The sequence shown here is derived from an EMBL/GenBank/DDBJ whole genome shotgun (WGS) entry which is preliminary data.</text>
</comment>
<dbReference type="EMBL" id="FCOE02000008">
    <property type="protein sequence ID" value="SAK64246.1"/>
    <property type="molecule type" value="Genomic_DNA"/>
</dbReference>